<name>A0A0C3HJA4_OIDMZ</name>
<reference evidence="2 3" key="1">
    <citation type="submission" date="2014-04" db="EMBL/GenBank/DDBJ databases">
        <authorList>
            <consortium name="DOE Joint Genome Institute"/>
            <person name="Kuo A."/>
            <person name="Martino E."/>
            <person name="Perotto S."/>
            <person name="Kohler A."/>
            <person name="Nagy L.G."/>
            <person name="Floudas D."/>
            <person name="Copeland A."/>
            <person name="Barry K.W."/>
            <person name="Cichocki N."/>
            <person name="Veneault-Fourrey C."/>
            <person name="LaButti K."/>
            <person name="Lindquist E.A."/>
            <person name="Lipzen A."/>
            <person name="Lundell T."/>
            <person name="Morin E."/>
            <person name="Murat C."/>
            <person name="Sun H."/>
            <person name="Tunlid A."/>
            <person name="Henrissat B."/>
            <person name="Grigoriev I.V."/>
            <person name="Hibbett D.S."/>
            <person name="Martin F."/>
            <person name="Nordberg H.P."/>
            <person name="Cantor M.N."/>
            <person name="Hua S.X."/>
        </authorList>
    </citation>
    <scope>NUCLEOTIDE SEQUENCE [LARGE SCALE GENOMIC DNA]</scope>
    <source>
        <strain evidence="2 3">Zn</strain>
    </source>
</reference>
<dbReference type="STRING" id="913774.A0A0C3HJA4"/>
<evidence type="ECO:0000256" key="1">
    <source>
        <dbReference type="SAM" id="MobiDB-lite"/>
    </source>
</evidence>
<dbReference type="PANTHER" id="PTHR38116">
    <property type="entry name" value="CHROMOSOME 7, WHOLE GENOME SHOTGUN SEQUENCE"/>
    <property type="match status" value="1"/>
</dbReference>
<gene>
    <name evidence="2" type="ORF">OIDMADRAFT_48179</name>
</gene>
<dbReference type="HOGENOM" id="CLU_037870_0_0_1"/>
<proteinExistence type="predicted"/>
<evidence type="ECO:0008006" key="4">
    <source>
        <dbReference type="Google" id="ProtNLM"/>
    </source>
</evidence>
<keyword evidence="3" id="KW-1185">Reference proteome</keyword>
<sequence length="350" mass="38185">MPAARPSRGRAPQPLSVPGLAENAAERKRALNVLAQRRYRARKRASKSSGVRDDEICTSETMTSENLGHALTMKISSLSQSSLNQEARHATTGPIADSLEAGLSVDGLVDVDFDFDGWSSQISPSNLPFDAAWPLLAAEMLPPFPASDASSHSCLLPNFTPSSSGLSPLLQDYETATASFPDTYLLPIPALGLLRACLIIAKRLGIATQLWDCASVSPFYVGSSLSLDNTSEDSVGSTIGSLGVDIDIASLPENLRPTRTQYLLPHHPLLDILPWPSVRDKLIMFFAQPAGLRPESLGRQQLVEDLEDEAEGVVVRGGQTEPWEVDSWEIGKALEKRWWFVLDTKVKRRR</sequence>
<dbReference type="OrthoDB" id="5973539at2759"/>
<reference evidence="3" key="2">
    <citation type="submission" date="2015-01" db="EMBL/GenBank/DDBJ databases">
        <title>Evolutionary Origins and Diversification of the Mycorrhizal Mutualists.</title>
        <authorList>
            <consortium name="DOE Joint Genome Institute"/>
            <consortium name="Mycorrhizal Genomics Consortium"/>
            <person name="Kohler A."/>
            <person name="Kuo A."/>
            <person name="Nagy L.G."/>
            <person name="Floudas D."/>
            <person name="Copeland A."/>
            <person name="Barry K.W."/>
            <person name="Cichocki N."/>
            <person name="Veneault-Fourrey C."/>
            <person name="LaButti K."/>
            <person name="Lindquist E.A."/>
            <person name="Lipzen A."/>
            <person name="Lundell T."/>
            <person name="Morin E."/>
            <person name="Murat C."/>
            <person name="Riley R."/>
            <person name="Ohm R."/>
            <person name="Sun H."/>
            <person name="Tunlid A."/>
            <person name="Henrissat B."/>
            <person name="Grigoriev I.V."/>
            <person name="Hibbett D.S."/>
            <person name="Martin F."/>
        </authorList>
    </citation>
    <scope>NUCLEOTIDE SEQUENCE [LARGE SCALE GENOMIC DNA]</scope>
    <source>
        <strain evidence="3">Zn</strain>
    </source>
</reference>
<dbReference type="InterPro" id="IPR021833">
    <property type="entry name" value="DUF3425"/>
</dbReference>
<evidence type="ECO:0000313" key="2">
    <source>
        <dbReference type="EMBL" id="KIN08311.1"/>
    </source>
</evidence>
<organism evidence="2 3">
    <name type="scientific">Oidiodendron maius (strain Zn)</name>
    <dbReference type="NCBI Taxonomy" id="913774"/>
    <lineage>
        <taxon>Eukaryota</taxon>
        <taxon>Fungi</taxon>
        <taxon>Dikarya</taxon>
        <taxon>Ascomycota</taxon>
        <taxon>Pezizomycotina</taxon>
        <taxon>Leotiomycetes</taxon>
        <taxon>Leotiomycetes incertae sedis</taxon>
        <taxon>Myxotrichaceae</taxon>
        <taxon>Oidiodendron</taxon>
    </lineage>
</organism>
<dbReference type="InParanoid" id="A0A0C3HJA4"/>
<dbReference type="CDD" id="cd14688">
    <property type="entry name" value="bZIP_YAP"/>
    <property type="match status" value="1"/>
</dbReference>
<protein>
    <recommendedName>
        <fullName evidence="4">BZIP domain-containing protein</fullName>
    </recommendedName>
</protein>
<dbReference type="EMBL" id="KN832870">
    <property type="protein sequence ID" value="KIN08311.1"/>
    <property type="molecule type" value="Genomic_DNA"/>
</dbReference>
<dbReference type="PANTHER" id="PTHR38116:SF9">
    <property type="entry name" value="BZIP DOMAIN-CONTAINING PROTEIN"/>
    <property type="match status" value="1"/>
</dbReference>
<evidence type="ECO:0000313" key="3">
    <source>
        <dbReference type="Proteomes" id="UP000054321"/>
    </source>
</evidence>
<dbReference type="Proteomes" id="UP000054321">
    <property type="component" value="Unassembled WGS sequence"/>
</dbReference>
<accession>A0A0C3HJA4</accession>
<dbReference type="AlphaFoldDB" id="A0A0C3HJA4"/>
<feature type="region of interest" description="Disordered" evidence="1">
    <location>
        <begin position="1"/>
        <end position="23"/>
    </location>
</feature>
<dbReference type="Pfam" id="PF11905">
    <property type="entry name" value="DUF3425"/>
    <property type="match status" value="1"/>
</dbReference>